<keyword evidence="14" id="KW-1185">Reference proteome</keyword>
<comment type="function">
    <text evidence="12">Flavin transferase that catalyzes the transfer of the FMN moiety of FAD and its covalent binding to the hydroxyl group of a threonine residue in a target flavoprotein.</text>
</comment>
<keyword evidence="12" id="KW-0472">Membrane</keyword>
<dbReference type="InterPro" id="IPR024932">
    <property type="entry name" value="ApbE"/>
</dbReference>
<evidence type="ECO:0000256" key="4">
    <source>
        <dbReference type="ARBA" id="ARBA00022679"/>
    </source>
</evidence>
<keyword evidence="6 10" id="KW-0274">FAD</keyword>
<organism evidence="13 14">
    <name type="scientific">Serpentinicella alkaliphila</name>
    <dbReference type="NCBI Taxonomy" id="1734049"/>
    <lineage>
        <taxon>Bacteria</taxon>
        <taxon>Bacillati</taxon>
        <taxon>Bacillota</taxon>
        <taxon>Clostridia</taxon>
        <taxon>Peptostreptococcales</taxon>
        <taxon>Natronincolaceae</taxon>
        <taxon>Serpentinicella</taxon>
    </lineage>
</organism>
<dbReference type="GO" id="GO:0046872">
    <property type="term" value="F:metal ion binding"/>
    <property type="evidence" value="ECO:0007669"/>
    <property type="project" value="UniProtKB-UniRule"/>
</dbReference>
<dbReference type="Proteomes" id="UP000295504">
    <property type="component" value="Unassembled WGS sequence"/>
</dbReference>
<dbReference type="PROSITE" id="PS51257">
    <property type="entry name" value="PROKAR_LIPOPROTEIN"/>
    <property type="match status" value="1"/>
</dbReference>
<reference evidence="13 14" key="1">
    <citation type="submission" date="2019-03" db="EMBL/GenBank/DDBJ databases">
        <title>Genomic Encyclopedia of Type Strains, Phase IV (KMG-IV): sequencing the most valuable type-strain genomes for metagenomic binning, comparative biology and taxonomic classification.</title>
        <authorList>
            <person name="Goeker M."/>
        </authorList>
    </citation>
    <scope>NUCLEOTIDE SEQUENCE [LARGE SCALE GENOMIC DNA]</scope>
    <source>
        <strain evidence="13 14">DSM 100013</strain>
    </source>
</reference>
<dbReference type="PANTHER" id="PTHR30040:SF2">
    <property type="entry name" value="FAD:PROTEIN FMN TRANSFERASE"/>
    <property type="match status" value="1"/>
</dbReference>
<dbReference type="InterPro" id="IPR003374">
    <property type="entry name" value="ApbE-like_sf"/>
</dbReference>
<feature type="binding site" evidence="11">
    <location>
        <position position="306"/>
    </location>
    <ligand>
        <name>Mg(2+)</name>
        <dbReference type="ChEBI" id="CHEBI:18420"/>
    </ligand>
</feature>
<evidence type="ECO:0000313" key="13">
    <source>
        <dbReference type="EMBL" id="TCQ02632.1"/>
    </source>
</evidence>
<accession>A0A4R2TJU9</accession>
<dbReference type="Gene3D" id="3.10.520.10">
    <property type="entry name" value="ApbE-like domains"/>
    <property type="match status" value="1"/>
</dbReference>
<dbReference type="SUPFAM" id="SSF143631">
    <property type="entry name" value="ApbE-like"/>
    <property type="match status" value="1"/>
</dbReference>
<dbReference type="AlphaFoldDB" id="A0A4R2TJU9"/>
<evidence type="ECO:0000256" key="2">
    <source>
        <dbReference type="ARBA" id="ARBA00016337"/>
    </source>
</evidence>
<comment type="cofactor">
    <cofactor evidence="11">
        <name>Mg(2+)</name>
        <dbReference type="ChEBI" id="CHEBI:18420"/>
    </cofactor>
    <cofactor evidence="11">
        <name>Mn(2+)</name>
        <dbReference type="ChEBI" id="CHEBI:29035"/>
    </cofactor>
    <text evidence="11">Magnesium. Can also use manganese.</text>
</comment>
<dbReference type="GO" id="GO:0005886">
    <property type="term" value="C:plasma membrane"/>
    <property type="evidence" value="ECO:0007669"/>
    <property type="project" value="UniProtKB-SubCell"/>
</dbReference>
<keyword evidence="3 10" id="KW-0285">Flavoprotein</keyword>
<comment type="catalytic activity">
    <reaction evidence="9 10 12">
        <text>L-threonyl-[protein] + FAD = FMN-L-threonyl-[protein] + AMP + H(+)</text>
        <dbReference type="Rhea" id="RHEA:36847"/>
        <dbReference type="Rhea" id="RHEA-COMP:11060"/>
        <dbReference type="Rhea" id="RHEA-COMP:11061"/>
        <dbReference type="ChEBI" id="CHEBI:15378"/>
        <dbReference type="ChEBI" id="CHEBI:30013"/>
        <dbReference type="ChEBI" id="CHEBI:57692"/>
        <dbReference type="ChEBI" id="CHEBI:74257"/>
        <dbReference type="ChEBI" id="CHEBI:456215"/>
        <dbReference type="EC" id="2.7.1.180"/>
    </reaction>
</comment>
<dbReference type="PANTHER" id="PTHR30040">
    <property type="entry name" value="THIAMINE BIOSYNTHESIS LIPOPROTEIN APBE"/>
    <property type="match status" value="1"/>
</dbReference>
<dbReference type="EC" id="2.7.1.180" evidence="1 10"/>
<feature type="binding site" evidence="11">
    <location>
        <position position="302"/>
    </location>
    <ligand>
        <name>Mg(2+)</name>
        <dbReference type="ChEBI" id="CHEBI:18420"/>
    </ligand>
</feature>
<evidence type="ECO:0000256" key="6">
    <source>
        <dbReference type="ARBA" id="ARBA00022827"/>
    </source>
</evidence>
<keyword evidence="12 13" id="KW-0449">Lipoprotein</keyword>
<name>A0A4R2TJU9_9FIRM</name>
<sequence length="359" mass="39627">MDKKTITFAAIPMKNTLKKITILTLVLLFLLYGCKSNDSQNSLKLVKEVDFVLGTMGRINVLSESEEDGRRAIAKAFDRVREIENKMSTSIAGSDVYLLNENAGNNYITVDKETLYVINKGLEYYELTGGDFNISIGALINLWGIGKTNKVPSQENIHAAMENIDINAINIDNQSVRIDIPNVQIDLGGIAKGYAVDEAIKVLRENGIKSGLVDLGGDIYAFGKKADDSSWNVGIQDPEKGANPIASIPLTDKSIVTSGDYERFFMEDNIRYHHIIDPKTGYPVRNDLRSVTIISDLSIDGDVLSTAVFIMGLEKGMSLIESLDGVETLIITNDKKIYTSSGLKDQLNILNDSYEEREL</sequence>
<evidence type="ECO:0000313" key="14">
    <source>
        <dbReference type="Proteomes" id="UP000295504"/>
    </source>
</evidence>
<evidence type="ECO:0000256" key="10">
    <source>
        <dbReference type="PIRNR" id="PIRNR006268"/>
    </source>
</evidence>
<comment type="similarity">
    <text evidence="10 12">Belongs to the ApbE family.</text>
</comment>
<evidence type="ECO:0000256" key="7">
    <source>
        <dbReference type="ARBA" id="ARBA00022842"/>
    </source>
</evidence>
<comment type="caution">
    <text evidence="13">The sequence shown here is derived from an EMBL/GenBank/DDBJ whole genome shotgun (WGS) entry which is preliminary data.</text>
</comment>
<dbReference type="GO" id="GO:0016740">
    <property type="term" value="F:transferase activity"/>
    <property type="evidence" value="ECO:0007669"/>
    <property type="project" value="UniProtKB-UniRule"/>
</dbReference>
<evidence type="ECO:0000256" key="5">
    <source>
        <dbReference type="ARBA" id="ARBA00022723"/>
    </source>
</evidence>
<keyword evidence="12" id="KW-0997">Cell inner membrane</keyword>
<dbReference type="Pfam" id="PF02424">
    <property type="entry name" value="ApbE"/>
    <property type="match status" value="1"/>
</dbReference>
<evidence type="ECO:0000256" key="11">
    <source>
        <dbReference type="PIRSR" id="PIRSR006268-2"/>
    </source>
</evidence>
<keyword evidence="7 10" id="KW-0460">Magnesium</keyword>
<protein>
    <recommendedName>
        <fullName evidence="2 10">FAD:protein FMN transferase</fullName>
        <ecNumber evidence="1 10">2.7.1.180</ecNumber>
    </recommendedName>
    <alternativeName>
        <fullName evidence="8 10">Flavin transferase</fullName>
    </alternativeName>
</protein>
<evidence type="ECO:0000256" key="1">
    <source>
        <dbReference type="ARBA" id="ARBA00011955"/>
    </source>
</evidence>
<dbReference type="EMBL" id="SLYC01000014">
    <property type="protein sequence ID" value="TCQ02632.1"/>
    <property type="molecule type" value="Genomic_DNA"/>
</dbReference>
<keyword evidence="12" id="KW-1003">Cell membrane</keyword>
<comment type="subcellular location">
    <subcellularLocation>
        <location evidence="12">Cell inner membrane</location>
        <topology evidence="12">Lipid-anchor</topology>
        <orientation evidence="12">Periplasmic side</orientation>
    </subcellularLocation>
</comment>
<evidence type="ECO:0000256" key="12">
    <source>
        <dbReference type="RuleBase" id="RU363002"/>
    </source>
</evidence>
<evidence type="ECO:0000256" key="9">
    <source>
        <dbReference type="ARBA" id="ARBA00048540"/>
    </source>
</evidence>
<evidence type="ECO:0000256" key="3">
    <source>
        <dbReference type="ARBA" id="ARBA00022630"/>
    </source>
</evidence>
<keyword evidence="5 10" id="KW-0479">Metal-binding</keyword>
<gene>
    <name evidence="13" type="ORF">EDD79_101447</name>
</gene>
<keyword evidence="4 10" id="KW-0808">Transferase</keyword>
<evidence type="ECO:0000256" key="8">
    <source>
        <dbReference type="ARBA" id="ARBA00031306"/>
    </source>
</evidence>
<dbReference type="PIRSF" id="PIRSF006268">
    <property type="entry name" value="ApbE"/>
    <property type="match status" value="1"/>
</dbReference>
<feature type="binding site" evidence="11">
    <location>
        <position position="189"/>
    </location>
    <ligand>
        <name>Mg(2+)</name>
        <dbReference type="ChEBI" id="CHEBI:18420"/>
    </ligand>
</feature>
<proteinExistence type="inferred from homology"/>